<dbReference type="EMBL" id="RIBY02002234">
    <property type="protein sequence ID" value="KAH9822016.1"/>
    <property type="molecule type" value="Genomic_DNA"/>
</dbReference>
<comment type="caution">
    <text evidence="1">The sequence shown here is derived from an EMBL/GenBank/DDBJ whole genome shotgun (WGS) entry which is preliminary data.</text>
</comment>
<proteinExistence type="predicted"/>
<evidence type="ECO:0000313" key="1">
    <source>
        <dbReference type="EMBL" id="KAH9822016.1"/>
    </source>
</evidence>
<reference evidence="1 2" key="2">
    <citation type="journal article" date="2021" name="Curr. Genet.">
        <title>Genetic response to nitrogen starvation in the aggressive Eucalyptus foliar pathogen Teratosphaeria destructans.</title>
        <authorList>
            <person name="Havenga M."/>
            <person name="Wingfield B.D."/>
            <person name="Wingfield M.J."/>
            <person name="Dreyer L.L."/>
            <person name="Roets F."/>
            <person name="Aylward J."/>
        </authorList>
    </citation>
    <scope>NUCLEOTIDE SEQUENCE [LARGE SCALE GENOMIC DNA]</scope>
    <source>
        <strain evidence="1">CMW44962</strain>
    </source>
</reference>
<gene>
    <name evidence="1" type="ORF">Tdes44962_MAKER04806</name>
</gene>
<organism evidence="1 2">
    <name type="scientific">Teratosphaeria destructans</name>
    <dbReference type="NCBI Taxonomy" id="418781"/>
    <lineage>
        <taxon>Eukaryota</taxon>
        <taxon>Fungi</taxon>
        <taxon>Dikarya</taxon>
        <taxon>Ascomycota</taxon>
        <taxon>Pezizomycotina</taxon>
        <taxon>Dothideomycetes</taxon>
        <taxon>Dothideomycetidae</taxon>
        <taxon>Mycosphaerellales</taxon>
        <taxon>Teratosphaeriaceae</taxon>
        <taxon>Teratosphaeria</taxon>
    </lineage>
</organism>
<evidence type="ECO:0000313" key="2">
    <source>
        <dbReference type="Proteomes" id="UP001138500"/>
    </source>
</evidence>
<keyword evidence="2" id="KW-1185">Reference proteome</keyword>
<name>A0A9W7SLE7_9PEZI</name>
<reference evidence="1 2" key="1">
    <citation type="journal article" date="2018" name="IMA Fungus">
        <title>IMA Genome-F 10: Nine draft genome sequences of Claviceps purpurea s.lat., including C. arundinis, C. humidiphila, and C. cf. spartinae, pseudomolecules for the pitch canker pathogen Fusarium circinatum, draft genome of Davidsoniella eucalypti, Grosmannia galeiformis, Quambalaria eucalypti, and Teratosphaeria destructans.</title>
        <authorList>
            <person name="Wingfield B.D."/>
            <person name="Liu M."/>
            <person name="Nguyen H.D."/>
            <person name="Lane F.A."/>
            <person name="Morgan S.W."/>
            <person name="De Vos L."/>
            <person name="Wilken P.M."/>
            <person name="Duong T.A."/>
            <person name="Aylward J."/>
            <person name="Coetzee M.P."/>
            <person name="Dadej K."/>
            <person name="De Beer Z.W."/>
            <person name="Findlay W."/>
            <person name="Havenga M."/>
            <person name="Kolarik M."/>
            <person name="Menzies J.G."/>
            <person name="Naidoo K."/>
            <person name="Pochopski O."/>
            <person name="Shoukouhi P."/>
            <person name="Santana Q.C."/>
            <person name="Seifert K.A."/>
            <person name="Soal N."/>
            <person name="Steenkamp E.T."/>
            <person name="Tatham C.T."/>
            <person name="van der Nest M.A."/>
            <person name="Wingfield M.J."/>
        </authorList>
    </citation>
    <scope>NUCLEOTIDE SEQUENCE [LARGE SCALE GENOMIC DNA]</scope>
    <source>
        <strain evidence="1">CMW44962</strain>
    </source>
</reference>
<dbReference type="AlphaFoldDB" id="A0A9W7SLE7"/>
<dbReference type="Proteomes" id="UP001138500">
    <property type="component" value="Unassembled WGS sequence"/>
</dbReference>
<protein>
    <submittedName>
        <fullName evidence="1">Uncharacterized protein</fullName>
    </submittedName>
</protein>
<sequence length="166" mass="17763">MIVFCGICTPPWLMLPTSPSRFVYLNLSPSEVGCLCTPITSEVSRPVPFSTKNTAFSVSQKSLSHSPVTWCAASPSPLTFLLGLGRARRGERRVGTEGVKVRRAGGPQTHHRAPPAPEVVEKWKPVSAIVAASTAYADAWVLERRALSVEDLREAGAVVVVVVVAA</sequence>
<accession>A0A9W7SLE7</accession>